<dbReference type="GO" id="GO:0003714">
    <property type="term" value="F:transcription corepressor activity"/>
    <property type="evidence" value="ECO:0007669"/>
    <property type="project" value="InterPro"/>
</dbReference>
<evidence type="ECO:0000256" key="5">
    <source>
        <dbReference type="PROSITE-ProRule" id="PRU00810"/>
    </source>
</evidence>
<feature type="region of interest" description="Disordered" evidence="6">
    <location>
        <begin position="1"/>
        <end position="32"/>
    </location>
</feature>
<feature type="compositionally biased region" description="Pro residues" evidence="6">
    <location>
        <begin position="63"/>
        <end position="76"/>
    </location>
</feature>
<feature type="region of interest" description="Disordered" evidence="6">
    <location>
        <begin position="626"/>
        <end position="699"/>
    </location>
</feature>
<name>V5FBU4_BYSSN</name>
<dbReference type="HOGENOM" id="CLU_313077_0_0_1"/>
<dbReference type="GO" id="GO:0000122">
    <property type="term" value="P:negative regulation of transcription by RNA polymerase II"/>
    <property type="evidence" value="ECO:0007669"/>
    <property type="project" value="TreeGrafter"/>
</dbReference>
<dbReference type="Pfam" id="PF02671">
    <property type="entry name" value="PAH"/>
    <property type="match status" value="2"/>
</dbReference>
<gene>
    <name evidence="7" type="ORF">PVAR5_2863</name>
</gene>
<dbReference type="PANTHER" id="PTHR12346:SF0">
    <property type="entry name" value="SIN3A, ISOFORM G"/>
    <property type="match status" value="1"/>
</dbReference>
<dbReference type="AlphaFoldDB" id="V5FBU4"/>
<dbReference type="eggNOG" id="KOG4204">
    <property type="taxonomic scope" value="Eukaryota"/>
</dbReference>
<dbReference type="FunFam" id="1.20.1160.11:FF:000001">
    <property type="entry name" value="Paired amphipathic helix protein Sin3"/>
    <property type="match status" value="1"/>
</dbReference>
<protein>
    <submittedName>
        <fullName evidence="7">Uncharacterized protein</fullName>
    </submittedName>
</protein>
<comment type="caution">
    <text evidence="7">The sequence shown here is derived from an EMBL/GenBank/DDBJ whole genome shotgun (WGS) entry which is preliminary data.</text>
</comment>
<dbReference type="InterPro" id="IPR036600">
    <property type="entry name" value="PAH_sf"/>
</dbReference>
<evidence type="ECO:0000256" key="1">
    <source>
        <dbReference type="ARBA" id="ARBA00004123"/>
    </source>
</evidence>
<dbReference type="GO" id="GO:0010628">
    <property type="term" value="P:positive regulation of gene expression"/>
    <property type="evidence" value="ECO:0007669"/>
    <property type="project" value="UniProtKB-ARBA"/>
</dbReference>
<evidence type="ECO:0000313" key="7">
    <source>
        <dbReference type="EMBL" id="GAD94239.1"/>
    </source>
</evidence>
<dbReference type="FunFam" id="1.20.1160.11:FF:000003">
    <property type="entry name" value="Paired amphipathic helix SIN3-like protein"/>
    <property type="match status" value="1"/>
</dbReference>
<dbReference type="PANTHER" id="PTHR12346">
    <property type="entry name" value="SIN3B-RELATED"/>
    <property type="match status" value="1"/>
</dbReference>
<feature type="compositionally biased region" description="Low complexity" evidence="6">
    <location>
        <begin position="776"/>
        <end position="789"/>
    </location>
</feature>
<feature type="compositionally biased region" description="Polar residues" evidence="6">
    <location>
        <begin position="377"/>
        <end position="387"/>
    </location>
</feature>
<dbReference type="OrthoDB" id="10265969at2759"/>
<keyword evidence="2" id="KW-0678">Repressor</keyword>
<organism evidence="7 8">
    <name type="scientific">Byssochlamys spectabilis (strain No. 5 / NBRC 109023)</name>
    <name type="common">Paecilomyces variotii</name>
    <dbReference type="NCBI Taxonomy" id="1356009"/>
    <lineage>
        <taxon>Eukaryota</taxon>
        <taxon>Fungi</taxon>
        <taxon>Dikarya</taxon>
        <taxon>Ascomycota</taxon>
        <taxon>Pezizomycotina</taxon>
        <taxon>Eurotiomycetes</taxon>
        <taxon>Eurotiomycetidae</taxon>
        <taxon>Eurotiales</taxon>
        <taxon>Thermoascaceae</taxon>
        <taxon>Paecilomyces</taxon>
    </lineage>
</organism>
<feature type="region of interest" description="Disordered" evidence="6">
    <location>
        <begin position="711"/>
        <end position="804"/>
    </location>
</feature>
<evidence type="ECO:0000256" key="4">
    <source>
        <dbReference type="ARBA" id="ARBA00023242"/>
    </source>
</evidence>
<evidence type="ECO:0000313" key="8">
    <source>
        <dbReference type="Proteomes" id="UP000018001"/>
    </source>
</evidence>
<keyword evidence="8" id="KW-1185">Reference proteome</keyword>
<reference evidence="8" key="1">
    <citation type="journal article" date="2014" name="Genome Announc.">
        <title>Draft genome sequence of the formaldehyde-resistant fungus Byssochlamys spectabilis No. 5 (anamorph Paecilomyces variotii No. 5) (NBRC109023).</title>
        <authorList>
            <person name="Oka T."/>
            <person name="Ekino K."/>
            <person name="Fukuda K."/>
            <person name="Nomura Y."/>
        </authorList>
    </citation>
    <scope>NUCLEOTIDE SEQUENCE [LARGE SCALE GENOMIC DNA]</scope>
    <source>
        <strain evidence="8">No. 5 / NBRC 109023</strain>
    </source>
</reference>
<keyword evidence="3" id="KW-0677">Repeat</keyword>
<feature type="compositionally biased region" description="Low complexity" evidence="6">
    <location>
        <begin position="463"/>
        <end position="489"/>
    </location>
</feature>
<dbReference type="PROSITE" id="PS51477">
    <property type="entry name" value="PAH"/>
    <property type="match status" value="2"/>
</dbReference>
<feature type="region of interest" description="Disordered" evidence="6">
    <location>
        <begin position="834"/>
        <end position="880"/>
    </location>
</feature>
<dbReference type="Gene3D" id="1.20.1160.11">
    <property type="entry name" value="Paired amphipathic helix"/>
    <property type="match status" value="2"/>
</dbReference>
<comment type="subcellular location">
    <subcellularLocation>
        <location evidence="1 5">Nucleus</location>
    </subcellularLocation>
</comment>
<sequence length="936" mass="100148">MNPSGNDNWHSAGGPPSHPGMDQLNQQPRPLGSFGYVLSLTLALRIRPACSSSQNPPQQGPSSQPPAGPVLPPPAGPYHQSSGHSLPGLAELSQGPGGPHQPPPFGQHPQGPSHSAGHSLPGIGQAMQHPSPQPLNRERERDSREREMIERQRQEEMVHREREQREREREQQIQQMERQQREQQHHPVQSHTGSIPIHQPVASKVPNSIHGPNGLLSNLGANPPPNPQQSAMQSSGGPGGMYGPQIQHGEGTPRPYMQHPPQGPPGQPMLGYNGSAPPIPGGVVALAQGQQPILNDALSYLDQVKVRFVDQPDVYNRFLDIMKDFKSQAIDTPGVIQRVSTLFNGHPALIQGFNTFLPPGYRIECGTEDNPDAIRVTTPSGTNTLSMTRPRPSMESTGELAPSGGLHPGRPDYYDQARPGWQQAQHQAQQGGIPPSYSPGARMMGPGIYGQQGQNQPQEPHYEYQSQQEQASAAALAHQQQERGVSQLQSAVSAAAGGAGRQSMMQASPGAGQGAGLTQPMSNLAGIGSGVLQGSQTDLNKRGPVEFNHAISYVNKIKNRFSSAPEIYKQFLEILQTYQRESKPIQDVYAQVTQLFNTAPDLLEDFKQFLPESAAAAKQQAQAARQAAEDAAPVSNVRGEPGYSTAGVLAQSQTPSRDVKMPPLGQFNVKDSAKDGKKRRGGPGAPGTLGSVPGPSSTVDAVRMTDAQARAQGLQVGNGNKAADFNRMAPRKPATARKAAPKGRKAPKAATKKTAGKKSPKTSSSEVPAANQGTASKRSSSPRMTTRSMAARQKAGAAPAINTSSLAEEVVPPLAETSQAPQRDTGKRVRFLLTEEPSPSPQPEPAPEPCRKRKRGSETPISEAGEEEEEDGDANKRPRIFNLDPDVATIGMFVLREVAPVTPVNRAVMEWLMKTGPPTPLALNILDTSDDEEDSA</sequence>
<feature type="compositionally biased region" description="Pro residues" evidence="6">
    <location>
        <begin position="838"/>
        <end position="848"/>
    </location>
</feature>
<keyword evidence="4 5" id="KW-0539">Nucleus</keyword>
<feature type="region of interest" description="Disordered" evidence="6">
    <location>
        <begin position="368"/>
        <end position="489"/>
    </location>
</feature>
<dbReference type="InterPro" id="IPR039774">
    <property type="entry name" value="Sin3-like"/>
</dbReference>
<evidence type="ECO:0000256" key="6">
    <source>
        <dbReference type="SAM" id="MobiDB-lite"/>
    </source>
</evidence>
<dbReference type="GO" id="GO:0033698">
    <property type="term" value="C:Rpd3L complex"/>
    <property type="evidence" value="ECO:0007669"/>
    <property type="project" value="UniProtKB-ARBA"/>
</dbReference>
<evidence type="ECO:0000256" key="3">
    <source>
        <dbReference type="ARBA" id="ARBA00022737"/>
    </source>
</evidence>
<dbReference type="InParanoid" id="V5FBU4"/>
<dbReference type="InterPro" id="IPR003822">
    <property type="entry name" value="PAH"/>
</dbReference>
<feature type="compositionally biased region" description="Low complexity" evidence="6">
    <location>
        <begin position="51"/>
        <end position="62"/>
    </location>
</feature>
<dbReference type="EMBL" id="BAUL01000081">
    <property type="protein sequence ID" value="GAD94239.1"/>
    <property type="molecule type" value="Genomic_DNA"/>
</dbReference>
<dbReference type="SUPFAM" id="SSF47762">
    <property type="entry name" value="PAH2 domain"/>
    <property type="match status" value="2"/>
</dbReference>
<accession>V5FBU4</accession>
<proteinExistence type="predicted"/>
<feature type="compositionally biased region" description="Basic residues" evidence="6">
    <location>
        <begin position="739"/>
        <end position="760"/>
    </location>
</feature>
<dbReference type="Proteomes" id="UP000018001">
    <property type="component" value="Unassembled WGS sequence"/>
</dbReference>
<feature type="region of interest" description="Disordered" evidence="6">
    <location>
        <begin position="49"/>
        <end position="272"/>
    </location>
</feature>
<feature type="compositionally biased region" description="Basic and acidic residues" evidence="6">
    <location>
        <begin position="136"/>
        <end position="171"/>
    </location>
</feature>
<evidence type="ECO:0000256" key="2">
    <source>
        <dbReference type="ARBA" id="ARBA00022491"/>
    </source>
</evidence>